<comment type="caution">
    <text evidence="1">The sequence shown here is derived from an EMBL/GenBank/DDBJ whole genome shotgun (WGS) entry which is preliminary data.</text>
</comment>
<dbReference type="Gene3D" id="3.40.50.720">
    <property type="entry name" value="NAD(P)-binding Rossmann-like Domain"/>
    <property type="match status" value="1"/>
</dbReference>
<dbReference type="EMBL" id="JAABNR010000005">
    <property type="protein sequence ID" value="NBZ87384.1"/>
    <property type="molecule type" value="Genomic_DNA"/>
</dbReference>
<organism evidence="1 2">
    <name type="scientific">Stagnihabitans tardus</name>
    <dbReference type="NCBI Taxonomy" id="2699202"/>
    <lineage>
        <taxon>Bacteria</taxon>
        <taxon>Pseudomonadati</taxon>
        <taxon>Pseudomonadota</taxon>
        <taxon>Alphaproteobacteria</taxon>
        <taxon>Rhodobacterales</taxon>
        <taxon>Paracoccaceae</taxon>
        <taxon>Stagnihabitans</taxon>
    </lineage>
</organism>
<dbReference type="AlphaFoldDB" id="A0AAE4Y8Z3"/>
<evidence type="ECO:0000313" key="2">
    <source>
        <dbReference type="Proteomes" id="UP001193501"/>
    </source>
</evidence>
<dbReference type="SUPFAM" id="SSF51735">
    <property type="entry name" value="NAD(P)-binding Rossmann-fold domains"/>
    <property type="match status" value="1"/>
</dbReference>
<proteinExistence type="predicted"/>
<keyword evidence="2" id="KW-1185">Reference proteome</keyword>
<protein>
    <submittedName>
        <fullName evidence="1">Epimerase</fullName>
    </submittedName>
</protein>
<name>A0AAE4Y8Z3_9RHOB</name>
<accession>A0AAE4Y8Z3</accession>
<dbReference type="InterPro" id="IPR036291">
    <property type="entry name" value="NAD(P)-bd_dom_sf"/>
</dbReference>
<gene>
    <name evidence="1" type="ORF">GV832_07305</name>
</gene>
<sequence length="294" mass="31803">MEVAMKVLVLGAGGNFGKAAAEAFAASGHEVTRFRRGGDMVAAARGQDVIVNGLNPPKYHDWAHLIPAITAEVSAAARASGAMLIVPGNVYTYGVQPGVWGPGTAQVPCSRKGAIRVQMERDYRALSEQGVKVAILRAGDFVGDGPGTIWRMVMLKTPGTVAVLGRGKRAYGYLPDLGRLAVRLAEARESLPAFTDLPFAGFTLSAEDIAQRIEALTGQQQRLGGFPWWLMTLASPFWELARELREMRYLYDHSHSLDPAPVQALFPDFRATPLDVVLREHLPGHSAMVTQTGR</sequence>
<reference evidence="1" key="1">
    <citation type="submission" date="2020-01" db="EMBL/GenBank/DDBJ databases">
        <authorList>
            <person name="Chen W.-M."/>
        </authorList>
    </citation>
    <scope>NUCLEOTIDE SEQUENCE</scope>
    <source>
        <strain evidence="1">CYK-10</strain>
    </source>
</reference>
<dbReference type="Proteomes" id="UP001193501">
    <property type="component" value="Unassembled WGS sequence"/>
</dbReference>
<evidence type="ECO:0000313" key="1">
    <source>
        <dbReference type="EMBL" id="NBZ87384.1"/>
    </source>
</evidence>